<dbReference type="Proteomes" id="UP001529510">
    <property type="component" value="Unassembled WGS sequence"/>
</dbReference>
<keyword evidence="3" id="KW-1185">Reference proteome</keyword>
<feature type="region of interest" description="Disordered" evidence="1">
    <location>
        <begin position="60"/>
        <end position="79"/>
    </location>
</feature>
<evidence type="ECO:0000313" key="3">
    <source>
        <dbReference type="Proteomes" id="UP001529510"/>
    </source>
</evidence>
<evidence type="ECO:0000313" key="2">
    <source>
        <dbReference type="EMBL" id="KAL0180953.1"/>
    </source>
</evidence>
<sequence>VFTYLHVSDSYRSTGRVLEVVSPTHAAGQDVTTSSSSSSFQGVTAYNHNRFKPSSLFKTKEPIRSKKENQRRSSLLGTVGLERRAKESQSNSKLQVFIKKNTLPVNSVIDKKSNSFPEDNLPNAIKTSSGPVKNICSYFFSLPKRFHNNVLDVEYKEEIQPVQICDDSNNQTIPSAQML</sequence>
<gene>
    <name evidence="2" type="ORF">M9458_023359</name>
</gene>
<evidence type="ECO:0000256" key="1">
    <source>
        <dbReference type="SAM" id="MobiDB-lite"/>
    </source>
</evidence>
<organism evidence="2 3">
    <name type="scientific">Cirrhinus mrigala</name>
    <name type="common">Mrigala</name>
    <dbReference type="NCBI Taxonomy" id="683832"/>
    <lineage>
        <taxon>Eukaryota</taxon>
        <taxon>Metazoa</taxon>
        <taxon>Chordata</taxon>
        <taxon>Craniata</taxon>
        <taxon>Vertebrata</taxon>
        <taxon>Euteleostomi</taxon>
        <taxon>Actinopterygii</taxon>
        <taxon>Neopterygii</taxon>
        <taxon>Teleostei</taxon>
        <taxon>Ostariophysi</taxon>
        <taxon>Cypriniformes</taxon>
        <taxon>Cyprinidae</taxon>
        <taxon>Labeoninae</taxon>
        <taxon>Labeonini</taxon>
        <taxon>Cirrhinus</taxon>
    </lineage>
</organism>
<dbReference type="EMBL" id="JAMKFB020000011">
    <property type="protein sequence ID" value="KAL0180953.1"/>
    <property type="molecule type" value="Genomic_DNA"/>
</dbReference>
<dbReference type="AlphaFoldDB" id="A0ABD0Q3V1"/>
<feature type="non-terminal residue" evidence="2">
    <location>
        <position position="179"/>
    </location>
</feature>
<feature type="compositionally biased region" description="Basic and acidic residues" evidence="1">
    <location>
        <begin position="60"/>
        <end position="71"/>
    </location>
</feature>
<protein>
    <recommendedName>
        <fullName evidence="4">Exophilin 5</fullName>
    </recommendedName>
</protein>
<accession>A0ABD0Q3V1</accession>
<reference evidence="2 3" key="1">
    <citation type="submission" date="2024-05" db="EMBL/GenBank/DDBJ databases">
        <title>Genome sequencing and assembly of Indian major carp, Cirrhinus mrigala (Hamilton, 1822).</title>
        <authorList>
            <person name="Mohindra V."/>
            <person name="Chowdhury L.M."/>
            <person name="Lal K."/>
            <person name="Jena J.K."/>
        </authorList>
    </citation>
    <scope>NUCLEOTIDE SEQUENCE [LARGE SCALE GENOMIC DNA]</scope>
    <source>
        <strain evidence="2">CM1030</strain>
        <tissue evidence="2">Blood</tissue>
    </source>
</reference>
<comment type="caution">
    <text evidence="2">The sequence shown here is derived from an EMBL/GenBank/DDBJ whole genome shotgun (WGS) entry which is preliminary data.</text>
</comment>
<feature type="non-terminal residue" evidence="2">
    <location>
        <position position="1"/>
    </location>
</feature>
<name>A0ABD0Q3V1_CIRMR</name>
<evidence type="ECO:0008006" key="4">
    <source>
        <dbReference type="Google" id="ProtNLM"/>
    </source>
</evidence>
<proteinExistence type="predicted"/>